<dbReference type="PANTHER" id="PTHR13317">
    <property type="entry name" value="TRANSMEMBRANE ANTERIOR POSTERIOR TRANSFORMATION PROTEIN 1 HOMOLOG"/>
    <property type="match status" value="1"/>
</dbReference>
<feature type="transmembrane region" description="Helical" evidence="7">
    <location>
        <begin position="491"/>
        <end position="517"/>
    </location>
</feature>
<feature type="compositionally biased region" description="Polar residues" evidence="6">
    <location>
        <begin position="15"/>
        <end position="28"/>
    </location>
</feature>
<reference evidence="8" key="1">
    <citation type="journal article" date="2011" name="PLoS Biol.">
        <title>Gene gain and loss during evolution of obligate parasitism in the white rust pathogen of Arabidopsis thaliana.</title>
        <authorList>
            <person name="Kemen E."/>
            <person name="Gardiner A."/>
            <person name="Schultz-Larsen T."/>
            <person name="Kemen A.C."/>
            <person name="Balmuth A.L."/>
            <person name="Robert-Seilaniantz A."/>
            <person name="Bailey K."/>
            <person name="Holub E."/>
            <person name="Studholme D.J."/>
            <person name="Maclean D."/>
            <person name="Jones J.D."/>
        </authorList>
    </citation>
    <scope>NUCLEOTIDE SEQUENCE</scope>
</reference>
<protein>
    <submittedName>
        <fullName evidence="8">Uncharacterized protein AlNc14C140G7226</fullName>
    </submittedName>
</protein>
<feature type="region of interest" description="Disordered" evidence="6">
    <location>
        <begin position="1"/>
        <end position="34"/>
    </location>
</feature>
<gene>
    <name evidence="8" type="primary">AlNc14C140G7226</name>
    <name evidence="8" type="ORF">ALNC14_081420</name>
</gene>
<keyword evidence="4 7" id="KW-1133">Transmembrane helix</keyword>
<comment type="subcellular location">
    <subcellularLocation>
        <location evidence="1">Membrane</location>
        <topology evidence="1">Multi-pass membrane protein</topology>
    </subcellularLocation>
</comment>
<evidence type="ECO:0000256" key="6">
    <source>
        <dbReference type="SAM" id="MobiDB-lite"/>
    </source>
</evidence>
<evidence type="ECO:0000256" key="5">
    <source>
        <dbReference type="ARBA" id="ARBA00023136"/>
    </source>
</evidence>
<dbReference type="EMBL" id="FR824185">
    <property type="protein sequence ID" value="CCA21999.1"/>
    <property type="molecule type" value="Genomic_DNA"/>
</dbReference>
<dbReference type="HOGENOM" id="CLU_003655_4_0_1"/>
<dbReference type="Pfam" id="PF05346">
    <property type="entry name" value="DUF747"/>
    <property type="match status" value="1"/>
</dbReference>
<evidence type="ECO:0000256" key="2">
    <source>
        <dbReference type="ARBA" id="ARBA00008803"/>
    </source>
</evidence>
<proteinExistence type="inferred from homology"/>
<name>F0WL39_9STRA</name>
<keyword evidence="3 7" id="KW-0812">Transmembrane</keyword>
<feature type="transmembrane region" description="Helical" evidence="7">
    <location>
        <begin position="209"/>
        <end position="228"/>
    </location>
</feature>
<dbReference type="AlphaFoldDB" id="F0WL39"/>
<accession>F0WL39</accession>
<evidence type="ECO:0000256" key="4">
    <source>
        <dbReference type="ARBA" id="ARBA00022989"/>
    </source>
</evidence>
<comment type="similarity">
    <text evidence="2">Belongs to the TAPT1 family.</text>
</comment>
<sequence length="527" mass="60309">MTQAVSITKAPANASRLSQSKSFKSPQNGPKRHPTISISIVACRYRRSRHIKTRNRIQSEQLHPAPLFNDIKDPISPPTSPNSVHRPIIRHSFSQATDLSTQKSDSQLRNAIPMEPKSTQPHMFSLADFLYKEIFGIYDIKSTDGVHQERVQNFLTIPFHLESLMVFGIFLAMDSFLFIFTYLPMRLFFGFGSIFASTSHIQRFCRTHLYDVMVAWLLLIGVFVLLQVDMSRVYHAIRGQAMIKLYVLFTMIEIFDRLFCSLGQDILDSLYFTAKYQPNRAVRLCLDFLVASLYVTINSSNSSLLTLLISNNFAELKSCVFKKFEEQNLFQVSCSDIVERFKLLLFLGLILLQSMTLDTLYGTSMVMFAEMVIDWLKHAFITKFNQISPLVYSKFTTILCHDLTGWQNCNTILDHTHHVSKRLGLLSLPLACVVVRMLLKTMYSHLKISSFSGLLHDFLQHIDPFIFNTSPPAFEMLIAPLLATWNYLPSILIFLLSFLCLTAIKMLLSLSLLILAIKQKQINSQKP</sequence>
<feature type="transmembrane region" description="Helical" evidence="7">
    <location>
        <begin position="164"/>
        <end position="189"/>
    </location>
</feature>
<organism evidence="8">
    <name type="scientific">Albugo laibachii Nc14</name>
    <dbReference type="NCBI Taxonomy" id="890382"/>
    <lineage>
        <taxon>Eukaryota</taxon>
        <taxon>Sar</taxon>
        <taxon>Stramenopiles</taxon>
        <taxon>Oomycota</taxon>
        <taxon>Peronosporomycetes</taxon>
        <taxon>Albuginales</taxon>
        <taxon>Albuginaceae</taxon>
        <taxon>Albugo</taxon>
    </lineage>
</organism>
<keyword evidence="5 7" id="KW-0472">Membrane</keyword>
<evidence type="ECO:0000313" key="8">
    <source>
        <dbReference type="EMBL" id="CCA21999.1"/>
    </source>
</evidence>
<evidence type="ECO:0000256" key="3">
    <source>
        <dbReference type="ARBA" id="ARBA00022692"/>
    </source>
</evidence>
<dbReference type="GO" id="GO:0005789">
    <property type="term" value="C:endoplasmic reticulum membrane"/>
    <property type="evidence" value="ECO:0007669"/>
    <property type="project" value="TreeGrafter"/>
</dbReference>
<evidence type="ECO:0000256" key="7">
    <source>
        <dbReference type="SAM" id="Phobius"/>
    </source>
</evidence>
<evidence type="ECO:0000256" key="1">
    <source>
        <dbReference type="ARBA" id="ARBA00004141"/>
    </source>
</evidence>
<feature type="transmembrane region" description="Helical" evidence="7">
    <location>
        <begin position="343"/>
        <end position="361"/>
    </location>
</feature>
<dbReference type="PANTHER" id="PTHR13317:SF4">
    <property type="entry name" value="TRANSMEMBRANE ANTERIOR POSTERIOR TRANSFORMATION PROTEIN 1 HOMOLOG"/>
    <property type="match status" value="1"/>
</dbReference>
<reference evidence="8" key="2">
    <citation type="submission" date="2011-02" db="EMBL/GenBank/DDBJ databases">
        <authorList>
            <person name="MacLean D."/>
        </authorList>
    </citation>
    <scope>NUCLEOTIDE SEQUENCE</scope>
</reference>
<dbReference type="InterPro" id="IPR008010">
    <property type="entry name" value="Tatp1"/>
</dbReference>